<organism evidence="5 6">
    <name type="scientific">Sphingobacterium spiritivorum</name>
    <name type="common">Flavobacterium spiritivorum</name>
    <dbReference type="NCBI Taxonomy" id="258"/>
    <lineage>
        <taxon>Bacteria</taxon>
        <taxon>Pseudomonadati</taxon>
        <taxon>Bacteroidota</taxon>
        <taxon>Sphingobacteriia</taxon>
        <taxon>Sphingobacteriales</taxon>
        <taxon>Sphingobacteriaceae</taxon>
        <taxon>Sphingobacterium</taxon>
    </lineage>
</organism>
<dbReference type="PANTHER" id="PTHR43143">
    <property type="entry name" value="METALLOPHOSPHOESTERASE, CALCINEURIN SUPERFAMILY"/>
    <property type="match status" value="1"/>
</dbReference>
<name>A0A380C5X9_SPHSI</name>
<proteinExistence type="predicted"/>
<evidence type="ECO:0000313" key="5">
    <source>
        <dbReference type="EMBL" id="SUJ12170.1"/>
    </source>
</evidence>
<dbReference type="Pfam" id="PF00149">
    <property type="entry name" value="Metallophos"/>
    <property type="match status" value="1"/>
</dbReference>
<dbReference type="PANTHER" id="PTHR43143:SF6">
    <property type="entry name" value="BLL3016 PROTEIN"/>
    <property type="match status" value="1"/>
</dbReference>
<evidence type="ECO:0000256" key="1">
    <source>
        <dbReference type="SAM" id="SignalP"/>
    </source>
</evidence>
<feature type="domain" description="Calcineurin-like phosphoesterase" evidence="2">
    <location>
        <begin position="159"/>
        <end position="323"/>
    </location>
</feature>
<dbReference type="EMBL" id="UGYW01000002">
    <property type="protein sequence ID" value="SUJ12170.1"/>
    <property type="molecule type" value="Genomic_DNA"/>
</dbReference>
<accession>A0A380C5X9</accession>
<feature type="signal peptide" evidence="1">
    <location>
        <begin position="1"/>
        <end position="19"/>
    </location>
</feature>
<dbReference type="InterPro" id="IPR051918">
    <property type="entry name" value="STPP_CPPED1"/>
</dbReference>
<dbReference type="SUPFAM" id="SSF56300">
    <property type="entry name" value="Metallo-dependent phosphatases"/>
    <property type="match status" value="1"/>
</dbReference>
<dbReference type="InterPro" id="IPR032285">
    <property type="entry name" value="Metallophos_N"/>
</dbReference>
<gene>
    <name evidence="5" type="ORF">NCTC11388_02198</name>
</gene>
<dbReference type="AlphaFoldDB" id="A0A380C5X9"/>
<dbReference type="CDD" id="cd00838">
    <property type="entry name" value="MPP_superfamily"/>
    <property type="match status" value="1"/>
</dbReference>
<dbReference type="SUPFAM" id="SSF117074">
    <property type="entry name" value="Hypothetical protein PA1324"/>
    <property type="match status" value="1"/>
</dbReference>
<evidence type="ECO:0000259" key="4">
    <source>
        <dbReference type="Pfam" id="PF16371"/>
    </source>
</evidence>
<reference evidence="5 6" key="1">
    <citation type="submission" date="2018-06" db="EMBL/GenBank/DDBJ databases">
        <authorList>
            <consortium name="Pathogen Informatics"/>
            <person name="Doyle S."/>
        </authorList>
    </citation>
    <scope>NUCLEOTIDE SEQUENCE [LARGE SCALE GENOMIC DNA]</scope>
    <source>
        <strain evidence="5 6">NCTC11388</strain>
    </source>
</reference>
<dbReference type="InterPro" id="IPR013783">
    <property type="entry name" value="Ig-like_fold"/>
</dbReference>
<dbReference type="InterPro" id="IPR032288">
    <property type="entry name" value="Metallophos_C"/>
</dbReference>
<dbReference type="InterPro" id="IPR004843">
    <property type="entry name" value="Calcineurin-like_PHP"/>
</dbReference>
<feature type="domain" description="Calcineurin-like phosphoesterase C-terminal" evidence="3">
    <location>
        <begin position="344"/>
        <end position="509"/>
    </location>
</feature>
<dbReference type="InterPro" id="IPR029052">
    <property type="entry name" value="Metallo-depent_PP-like"/>
</dbReference>
<evidence type="ECO:0000259" key="2">
    <source>
        <dbReference type="Pfam" id="PF00149"/>
    </source>
</evidence>
<dbReference type="GO" id="GO:0016787">
    <property type="term" value="F:hydrolase activity"/>
    <property type="evidence" value="ECO:0007669"/>
    <property type="project" value="InterPro"/>
</dbReference>
<dbReference type="Proteomes" id="UP000254893">
    <property type="component" value="Unassembled WGS sequence"/>
</dbReference>
<dbReference type="Gene3D" id="3.60.21.10">
    <property type="match status" value="1"/>
</dbReference>
<keyword evidence="1" id="KW-0732">Signal</keyword>
<feature type="domain" description="Calcineurin-like phosphoesterase N-terminal" evidence="4">
    <location>
        <begin position="39"/>
        <end position="101"/>
    </location>
</feature>
<protein>
    <submittedName>
        <fullName evidence="5">Calcineurin-like phosphoesterase</fullName>
    </submittedName>
</protein>
<evidence type="ECO:0000259" key="3">
    <source>
        <dbReference type="Pfam" id="PF16370"/>
    </source>
</evidence>
<dbReference type="Pfam" id="PF16370">
    <property type="entry name" value="MetallophosC"/>
    <property type="match status" value="1"/>
</dbReference>
<dbReference type="Pfam" id="PF16371">
    <property type="entry name" value="MetallophosN"/>
    <property type="match status" value="1"/>
</dbReference>
<dbReference type="Gene3D" id="2.60.40.10">
    <property type="entry name" value="Immunoglobulins"/>
    <property type="match status" value="1"/>
</dbReference>
<dbReference type="RefSeq" id="WP_115170125.1">
    <property type="nucleotide sequence ID" value="NZ_UGYW01000002.1"/>
</dbReference>
<evidence type="ECO:0000313" key="6">
    <source>
        <dbReference type="Proteomes" id="UP000254893"/>
    </source>
</evidence>
<feature type="chain" id="PRO_5016632615" evidence="1">
    <location>
        <begin position="20"/>
        <end position="522"/>
    </location>
</feature>
<sequence>MKKISTFLTFLSILSTLHAQDVVRGTVFADANKNGVREQKEAGIANVSVSNGVQVVKTDAKGKYELPLGKDNIIFVIKPTDYSIPVNANNHPQFYYIHKPDGSPASKYAGVAATGKLTKPVDFALIPAKEDANFSAFVFGDPQAYTLDELEFFKKGVIDQIGDKQIAKFGISLGDLVGDDLSLHPAYQTTIAKMGLPWFQVMGNHDMNYDATTDSLSDESFEATFGPNNYSFNYGNAHFIVLDDILYPHPTKGKGYLGGFRKEQLDFVENDLKLVPKDRLIVLAFHIPLLLEHDDVFRVADRQRLFDLLADFPHTLSLSAHTHFQTQNFYDQKDGWKQSKPHHEYNVGTTSGDWYSGIKNELGVPVSTMRDGTPKGYAVLNIKGNQYTFDYKVAGKDPQYQIAIYGPEVVAQKYSGRYPIYANFFIGRKGDNVQYRIDDGAWKAMDYAEEADPAYVYAVSSYDLAKELLDGRRPSDGISSTHLWKMKLPKLKAGNHKIEIQAVDMFGRTHTGVKEIKVEASK</sequence>